<dbReference type="InterPro" id="IPR036457">
    <property type="entry name" value="PPM-type-like_dom_sf"/>
</dbReference>
<dbReference type="InterPro" id="IPR001932">
    <property type="entry name" value="PPM-type_phosphatase-like_dom"/>
</dbReference>
<protein>
    <recommendedName>
        <fullName evidence="2">PPM-type phosphatase domain-containing protein</fullName>
    </recommendedName>
</protein>
<dbReference type="Gene3D" id="3.60.40.10">
    <property type="entry name" value="PPM-type phosphatase domain"/>
    <property type="match status" value="1"/>
</dbReference>
<feature type="compositionally biased region" description="Low complexity" evidence="1">
    <location>
        <begin position="209"/>
        <end position="228"/>
    </location>
</feature>
<dbReference type="CDD" id="cd00143">
    <property type="entry name" value="PP2Cc"/>
    <property type="match status" value="1"/>
</dbReference>
<evidence type="ECO:0000256" key="1">
    <source>
        <dbReference type="SAM" id="MobiDB-lite"/>
    </source>
</evidence>
<dbReference type="PROSITE" id="PS51746">
    <property type="entry name" value="PPM_2"/>
    <property type="match status" value="1"/>
</dbReference>
<evidence type="ECO:0000313" key="3">
    <source>
        <dbReference type="EMBL" id="EDP42551.1"/>
    </source>
</evidence>
<proteinExistence type="predicted"/>
<feature type="region of interest" description="Disordered" evidence="1">
    <location>
        <begin position="198"/>
        <end position="228"/>
    </location>
</feature>
<name>A8Q770_MALGO</name>
<dbReference type="PANTHER" id="PTHR47992">
    <property type="entry name" value="PROTEIN PHOSPHATASE"/>
    <property type="match status" value="1"/>
</dbReference>
<dbReference type="SMART" id="SM00332">
    <property type="entry name" value="PP2Cc"/>
    <property type="match status" value="1"/>
</dbReference>
<dbReference type="AlphaFoldDB" id="A8Q770"/>
<evidence type="ECO:0000259" key="2">
    <source>
        <dbReference type="PROSITE" id="PS51746"/>
    </source>
</evidence>
<dbReference type="STRING" id="425265.A8Q770"/>
<dbReference type="InParanoid" id="A8Q770"/>
<accession>A8Q770</accession>
<gene>
    <name evidence="3" type="ORF">MGL_3309</name>
</gene>
<dbReference type="InterPro" id="IPR015655">
    <property type="entry name" value="PP2C"/>
</dbReference>
<reference evidence="3 4" key="1">
    <citation type="journal article" date="2007" name="Proc. Natl. Acad. Sci. U.S.A.">
        <title>Dandruff-associated Malassezia genomes reveal convergent and divergent virulence traits shared with plant and human fungal pathogens.</title>
        <authorList>
            <person name="Xu J."/>
            <person name="Saunders C.W."/>
            <person name="Hu P."/>
            <person name="Grant R.A."/>
            <person name="Boekhout T."/>
            <person name="Kuramae E.E."/>
            <person name="Kronstad J.W."/>
            <person name="Deangelis Y.M."/>
            <person name="Reeder N.L."/>
            <person name="Johnstone K.R."/>
            <person name="Leland M."/>
            <person name="Fieno A.M."/>
            <person name="Begley W.M."/>
            <person name="Sun Y."/>
            <person name="Lacey M.P."/>
            <person name="Chaudhary T."/>
            <person name="Keough T."/>
            <person name="Chu L."/>
            <person name="Sears R."/>
            <person name="Yuan B."/>
            <person name="Dawson T.L.Jr."/>
        </authorList>
    </citation>
    <scope>NUCLEOTIDE SEQUENCE [LARGE SCALE GENOMIC DNA]</scope>
    <source>
        <strain evidence="4">ATCC MYA-4612 / CBS 7966</strain>
    </source>
</reference>
<comment type="caution">
    <text evidence="3">The sequence shown here is derived from an EMBL/GenBank/DDBJ whole genome shotgun (WGS) entry which is preliminary data.</text>
</comment>
<dbReference type="OrthoDB" id="416093at2759"/>
<feature type="domain" description="PPM-type phosphatase" evidence="2">
    <location>
        <begin position="83"/>
        <end position="468"/>
    </location>
</feature>
<dbReference type="RefSeq" id="XP_001729765.1">
    <property type="nucleotide sequence ID" value="XM_001729713.1"/>
</dbReference>
<dbReference type="SUPFAM" id="SSF81606">
    <property type="entry name" value="PP2C-like"/>
    <property type="match status" value="1"/>
</dbReference>
<dbReference type="Pfam" id="PF00481">
    <property type="entry name" value="PP2C"/>
    <property type="match status" value="1"/>
</dbReference>
<dbReference type="GO" id="GO:0004722">
    <property type="term" value="F:protein serine/threonine phosphatase activity"/>
    <property type="evidence" value="ECO:0007669"/>
    <property type="project" value="InterPro"/>
</dbReference>
<dbReference type="EMBL" id="AAYY01000011">
    <property type="protein sequence ID" value="EDP42551.1"/>
    <property type="molecule type" value="Genomic_DNA"/>
</dbReference>
<sequence>MYAASHASAKRLSTCLWTRRSVHNYVRARSGTGVHARIPLLAGVTFGAEMSRGDRAKQEDAMSVACVTLPCEQLRQNILLHVQSGATRDPWFGWTCDEAGGAELAAQVVWFGCFDGHGGPQVSQLLKEKLHYVFEAADPSMVQDTVQYTRSIGGYFGRFQGGAMERWVQPELLARPPPAARTQEKARTLSELAQFVHGKSSDDMVEAESTTSTSTSATSSTTSATSTARSVDLERYMALDDDIGPQGAGIPVRHTKRHDVSHMKQACMTMEERATLAWLMMDREVQENEEYLGAGSTASVLLLHSLDVPTQPWYSSEYLALTTIQLGDTRFVLCDAETGQAHPLTQLHHPDEPTELERLSRQGAGVVTDSFGEVRFMGTLANTRSFGDTQTKRYGMTAEPDVHTHILRGSSFAFVVGFSDGISGVMSDQEVVDECRGARHPQDAARRVMKYADDLGSDDNATVICVPLKGWDKRDTAHDHTCSLRNERRSTTDLYRNRRK</sequence>
<evidence type="ECO:0000313" key="4">
    <source>
        <dbReference type="Proteomes" id="UP000008837"/>
    </source>
</evidence>
<organism evidence="3 4">
    <name type="scientific">Malassezia globosa (strain ATCC MYA-4612 / CBS 7966)</name>
    <name type="common">Dandruff-associated fungus</name>
    <dbReference type="NCBI Taxonomy" id="425265"/>
    <lineage>
        <taxon>Eukaryota</taxon>
        <taxon>Fungi</taxon>
        <taxon>Dikarya</taxon>
        <taxon>Basidiomycota</taxon>
        <taxon>Ustilaginomycotina</taxon>
        <taxon>Malasseziomycetes</taxon>
        <taxon>Malasseziales</taxon>
        <taxon>Malasseziaceae</taxon>
        <taxon>Malassezia</taxon>
    </lineage>
</organism>
<dbReference type="Proteomes" id="UP000008837">
    <property type="component" value="Unassembled WGS sequence"/>
</dbReference>
<dbReference type="VEuPathDB" id="FungiDB:MGL_3309"/>
<dbReference type="OMA" id="FKGGSTC"/>
<dbReference type="KEGG" id="mgl:MGL_3309"/>
<dbReference type="GeneID" id="5854071"/>
<keyword evidence="4" id="KW-1185">Reference proteome</keyword>